<dbReference type="OrthoDB" id="9775903at2"/>
<protein>
    <recommendedName>
        <fullName evidence="9">YihY/virulence factor BrkB family protein</fullName>
    </recommendedName>
</protein>
<dbReference type="RefSeq" id="WP_068993192.1">
    <property type="nucleotide sequence ID" value="NZ_BMJN01000039.1"/>
</dbReference>
<evidence type="ECO:0008006" key="9">
    <source>
        <dbReference type="Google" id="ProtNLM"/>
    </source>
</evidence>
<evidence type="ECO:0000256" key="1">
    <source>
        <dbReference type="ARBA" id="ARBA00004651"/>
    </source>
</evidence>
<dbReference type="InterPro" id="IPR017039">
    <property type="entry name" value="Virul_fac_BrkB"/>
</dbReference>
<dbReference type="Pfam" id="PF03631">
    <property type="entry name" value="Virul_fac_BrkB"/>
    <property type="match status" value="1"/>
</dbReference>
<keyword evidence="5 6" id="KW-0472">Membrane</keyword>
<keyword evidence="4 6" id="KW-1133">Transmembrane helix</keyword>
<proteinExistence type="predicted"/>
<feature type="transmembrane region" description="Helical" evidence="6">
    <location>
        <begin position="93"/>
        <end position="112"/>
    </location>
</feature>
<evidence type="ECO:0000256" key="6">
    <source>
        <dbReference type="SAM" id="Phobius"/>
    </source>
</evidence>
<evidence type="ECO:0000313" key="8">
    <source>
        <dbReference type="Proteomes" id="UP000660801"/>
    </source>
</evidence>
<organism evidence="7 8">
    <name type="scientific">Streptococcus himalayensis</name>
    <dbReference type="NCBI Taxonomy" id="1888195"/>
    <lineage>
        <taxon>Bacteria</taxon>
        <taxon>Bacillati</taxon>
        <taxon>Bacillota</taxon>
        <taxon>Bacilli</taxon>
        <taxon>Lactobacillales</taxon>
        <taxon>Streptococcaceae</taxon>
        <taxon>Streptococcus</taxon>
    </lineage>
</organism>
<dbReference type="AlphaFoldDB" id="A0A917A999"/>
<keyword evidence="2" id="KW-1003">Cell membrane</keyword>
<keyword evidence="3 6" id="KW-0812">Transmembrane</keyword>
<dbReference type="GO" id="GO:0005886">
    <property type="term" value="C:plasma membrane"/>
    <property type="evidence" value="ECO:0007669"/>
    <property type="project" value="UniProtKB-SubCell"/>
</dbReference>
<keyword evidence="8" id="KW-1185">Reference proteome</keyword>
<evidence type="ECO:0000256" key="3">
    <source>
        <dbReference type="ARBA" id="ARBA00022692"/>
    </source>
</evidence>
<feature type="transmembrane region" description="Helical" evidence="6">
    <location>
        <begin position="212"/>
        <end position="233"/>
    </location>
</feature>
<name>A0A917A999_9STRE</name>
<dbReference type="PANTHER" id="PTHR30213">
    <property type="entry name" value="INNER MEMBRANE PROTEIN YHJD"/>
    <property type="match status" value="1"/>
</dbReference>
<dbReference type="PIRSF" id="PIRSF035875">
    <property type="entry name" value="RNase_BN"/>
    <property type="match status" value="1"/>
</dbReference>
<accession>A0A917A999</accession>
<evidence type="ECO:0000313" key="7">
    <source>
        <dbReference type="EMBL" id="GGE36424.1"/>
    </source>
</evidence>
<sequence>MHQIRQKIAENDFIQAFLTFYRASDSDLTSIAVAYYFLISIFPLLLIVTNMLPYFHIPTDAFLGTLKEILPASFYDLIGPTIEKVLTQPSGGLLSFSVISALWTFSQSMTFLQKAFNKAYGVVKGRGMIWQRLLSILVSIGLQLLLALSLGLALFGRMLIRLLYDMWPFNDALYQNLQNLTQPMMYVVVFLSLMMVYYLLPDVFIPKIRYVLPGTLFVVGILFAILNIFSAYLDRYIDRFVDVRLFGSVLMVGLMVWFILLSKILIYGAILNASYQSCREPNLDLKTVKRSLLSAKDIEGV</sequence>
<comment type="caution">
    <text evidence="7">The sequence shown here is derived from an EMBL/GenBank/DDBJ whole genome shotgun (WGS) entry which is preliminary data.</text>
</comment>
<dbReference type="PANTHER" id="PTHR30213:SF0">
    <property type="entry name" value="UPF0761 MEMBRANE PROTEIN YIHY"/>
    <property type="match status" value="1"/>
</dbReference>
<feature type="transmembrane region" description="Helical" evidence="6">
    <location>
        <begin position="245"/>
        <end position="270"/>
    </location>
</feature>
<reference evidence="7" key="1">
    <citation type="journal article" date="2014" name="Int. J. Syst. Evol. Microbiol.">
        <title>Complete genome sequence of Corynebacterium casei LMG S-19264T (=DSM 44701T), isolated from a smear-ripened cheese.</title>
        <authorList>
            <consortium name="US DOE Joint Genome Institute (JGI-PGF)"/>
            <person name="Walter F."/>
            <person name="Albersmeier A."/>
            <person name="Kalinowski J."/>
            <person name="Ruckert C."/>
        </authorList>
    </citation>
    <scope>NUCLEOTIDE SEQUENCE</scope>
    <source>
        <strain evidence="7">CGMCC 1.15533</strain>
    </source>
</reference>
<feature type="transmembrane region" description="Helical" evidence="6">
    <location>
        <begin position="133"/>
        <end position="160"/>
    </location>
</feature>
<comment type="subcellular location">
    <subcellularLocation>
        <location evidence="1">Cell membrane</location>
        <topology evidence="1">Multi-pass membrane protein</topology>
    </subcellularLocation>
</comment>
<evidence type="ECO:0000256" key="2">
    <source>
        <dbReference type="ARBA" id="ARBA00022475"/>
    </source>
</evidence>
<feature type="transmembrane region" description="Helical" evidence="6">
    <location>
        <begin position="180"/>
        <end position="200"/>
    </location>
</feature>
<dbReference type="EMBL" id="BMJN01000039">
    <property type="protein sequence ID" value="GGE36424.1"/>
    <property type="molecule type" value="Genomic_DNA"/>
</dbReference>
<gene>
    <name evidence="7" type="ORF">GCM10011510_17240</name>
</gene>
<reference evidence="7" key="2">
    <citation type="submission" date="2020-09" db="EMBL/GenBank/DDBJ databases">
        <authorList>
            <person name="Sun Q."/>
            <person name="Zhou Y."/>
        </authorList>
    </citation>
    <scope>NUCLEOTIDE SEQUENCE</scope>
    <source>
        <strain evidence="7">CGMCC 1.15533</strain>
    </source>
</reference>
<evidence type="ECO:0000256" key="4">
    <source>
        <dbReference type="ARBA" id="ARBA00022989"/>
    </source>
</evidence>
<feature type="transmembrane region" description="Helical" evidence="6">
    <location>
        <begin position="32"/>
        <end position="55"/>
    </location>
</feature>
<evidence type="ECO:0000256" key="5">
    <source>
        <dbReference type="ARBA" id="ARBA00023136"/>
    </source>
</evidence>
<dbReference type="Proteomes" id="UP000660801">
    <property type="component" value="Unassembled WGS sequence"/>
</dbReference>